<dbReference type="EC" id="1.18.6.1" evidence="4"/>
<dbReference type="Gene3D" id="1.20.89.10">
    <property type="entry name" value="Nitrogenase Molybdenum-iron Protein, subunit B, domain 4"/>
    <property type="match status" value="1"/>
</dbReference>
<dbReference type="InterPro" id="IPR000318">
    <property type="entry name" value="Nase_comp1_CS"/>
</dbReference>
<keyword evidence="1 2" id="KW-0535">Nitrogen fixation</keyword>
<gene>
    <name evidence="4" type="ordered locus">Ilyop_1404</name>
</gene>
<evidence type="ECO:0000256" key="2">
    <source>
        <dbReference type="RuleBase" id="RU004021"/>
    </source>
</evidence>
<dbReference type="SUPFAM" id="SSF53807">
    <property type="entry name" value="Helical backbone' metal receptor"/>
    <property type="match status" value="1"/>
</dbReference>
<dbReference type="PANTHER" id="PTHR33712:SF7">
    <property type="entry name" value="LIGHT-INDEPENDENT PROTOCHLOROPHYLLIDE REDUCTASE SUBUNIT B"/>
    <property type="match status" value="1"/>
</dbReference>
<proteinExistence type="inferred from homology"/>
<dbReference type="HOGENOM" id="CLU_025876_2_0_0"/>
<feature type="domain" description="Nitrogenase/oxidoreductase component 1" evidence="3">
    <location>
        <begin position="17"/>
        <end position="437"/>
    </location>
</feature>
<accession>E3HAJ7</accession>
<dbReference type="OrthoDB" id="9800746at2"/>
<name>E3HAJ7_ILYPC</name>
<evidence type="ECO:0000313" key="5">
    <source>
        <dbReference type="Proteomes" id="UP000006875"/>
    </source>
</evidence>
<dbReference type="InterPro" id="IPR000510">
    <property type="entry name" value="Nase/OxRdtase_comp1"/>
</dbReference>
<organism evidence="4 5">
    <name type="scientific">Ilyobacter polytropus (strain ATCC 51220 / DSM 2926 / LMG 16218 / CuHBu1)</name>
    <dbReference type="NCBI Taxonomy" id="572544"/>
    <lineage>
        <taxon>Bacteria</taxon>
        <taxon>Fusobacteriati</taxon>
        <taxon>Fusobacteriota</taxon>
        <taxon>Fusobacteriia</taxon>
        <taxon>Fusobacteriales</taxon>
        <taxon>Fusobacteriaceae</taxon>
        <taxon>Ilyobacter</taxon>
    </lineage>
</organism>
<dbReference type="EMBL" id="CP002281">
    <property type="protein sequence ID" value="ADO83184.1"/>
    <property type="molecule type" value="Genomic_DNA"/>
</dbReference>
<keyword evidence="5" id="KW-1185">Reference proteome</keyword>
<dbReference type="Proteomes" id="UP000006875">
    <property type="component" value="Chromosome"/>
</dbReference>
<dbReference type="eggNOG" id="COG2710">
    <property type="taxonomic scope" value="Bacteria"/>
</dbReference>
<dbReference type="KEGG" id="ipo:Ilyop_1404"/>
<dbReference type="Gene3D" id="3.40.50.1980">
    <property type="entry name" value="Nitrogenase molybdenum iron protein domain"/>
    <property type="match status" value="3"/>
</dbReference>
<comment type="similarity">
    <text evidence="2">Belongs to the NifD/NifK/NifE/NifN family.</text>
</comment>
<evidence type="ECO:0000313" key="4">
    <source>
        <dbReference type="EMBL" id="ADO83184.1"/>
    </source>
</evidence>
<dbReference type="RefSeq" id="WP_013387851.1">
    <property type="nucleotide sequence ID" value="NC_014632.1"/>
</dbReference>
<evidence type="ECO:0000259" key="3">
    <source>
        <dbReference type="Pfam" id="PF00148"/>
    </source>
</evidence>
<evidence type="ECO:0000256" key="1">
    <source>
        <dbReference type="ARBA" id="ARBA00023231"/>
    </source>
</evidence>
<dbReference type="Pfam" id="PF00148">
    <property type="entry name" value="Oxidored_nitro"/>
    <property type="match status" value="1"/>
</dbReference>
<dbReference type="GO" id="GO:0016163">
    <property type="term" value="F:nitrogenase activity"/>
    <property type="evidence" value="ECO:0007669"/>
    <property type="project" value="UniProtKB-EC"/>
</dbReference>
<dbReference type="PANTHER" id="PTHR33712">
    <property type="entry name" value="LIGHT-INDEPENDENT PROTOCHLOROPHYLLIDE REDUCTASE SUBUNIT B"/>
    <property type="match status" value="1"/>
</dbReference>
<protein>
    <submittedName>
        <fullName evidence="4">Nitrogenase</fullName>
        <ecNumber evidence="4">1.18.6.1</ecNumber>
    </submittedName>
</protein>
<dbReference type="AlphaFoldDB" id="E3HAJ7"/>
<reference evidence="4 5" key="1">
    <citation type="journal article" date="2010" name="Stand. Genomic Sci.">
        <title>Complete genome sequence of Ilyobacter polytropus type strain (CuHbu1).</title>
        <authorList>
            <person name="Sikorski J."/>
            <person name="Chertkov O."/>
            <person name="Lapidus A."/>
            <person name="Nolan M."/>
            <person name="Lucas S."/>
            <person name="Del Rio T.G."/>
            <person name="Tice H."/>
            <person name="Cheng J.F."/>
            <person name="Tapia R."/>
            <person name="Han C."/>
            <person name="Goodwin L."/>
            <person name="Pitluck S."/>
            <person name="Liolios K."/>
            <person name="Ivanova N."/>
            <person name="Mavromatis K."/>
            <person name="Mikhailova N."/>
            <person name="Pati A."/>
            <person name="Chen A."/>
            <person name="Palaniappan K."/>
            <person name="Land M."/>
            <person name="Hauser L."/>
            <person name="Chang Y.J."/>
            <person name="Jeffries C.D."/>
            <person name="Brambilla E."/>
            <person name="Yasawong M."/>
            <person name="Rohde M."/>
            <person name="Pukall R."/>
            <person name="Spring S."/>
            <person name="Goker M."/>
            <person name="Woyke T."/>
            <person name="Bristow J."/>
            <person name="Eisen J.A."/>
            <person name="Markowitz V."/>
            <person name="Hugenholtz P."/>
            <person name="Kyrpides N.C."/>
            <person name="Klenk H.P."/>
        </authorList>
    </citation>
    <scope>NUCLEOTIDE SEQUENCE [LARGE SCALE GENOMIC DNA]</scope>
    <source>
        <strain evidence="5">ATCC 51220 / DSM 2926 / LMG 16218 / CuHBu1</strain>
    </source>
</reference>
<dbReference type="InterPro" id="IPR050152">
    <property type="entry name" value="ChlB/BchB/BchZ"/>
</dbReference>
<dbReference type="STRING" id="572544.Ilyop_1404"/>
<keyword evidence="4" id="KW-0560">Oxidoreductase</keyword>
<dbReference type="PROSITE" id="PS00699">
    <property type="entry name" value="NITROGENASE_1_1"/>
    <property type="match status" value="1"/>
</dbReference>
<sequence>MKDKNCVDVNVNPCKMCMPMGACLAFKGMEKSIVVMHGSQGCSTYVRRHMAQHYNEPIDIASSSLNEKATVYGGEANLKKGLKNVLKMYNPKTIGVVTTCLAETIGEDINRILKDFMVEEKISSEDLTLVSVPTPGYGGTQFEGYYLAVRKMVEKIVEPSEPNKKINIISGLMSPGDIRELKLILERFGIEAVILPDVSETLDSPYRGLEFEKLPEGGTTCSEIKTMSGSLATIEFGVHSREDHSPGEYLKKEFGVPLYRIPIPIGLENSDTLMKLLSKISGKKIPEYYVKARGRMLDAMIDSHKYNGEGVAAVFGEPELVTSISSLCLENGITPRVISTGSNIKKIRAFLAEGLDKYGDEIVVLEDTDFETIRSYVKEKEVNILIGHSDGKYIEEKEGIPLIRVGFPVHDRIGAQRQVTIGYDGSMNFLDILTNTLMAQKYQSYRDRMYKKYYKEDEDVKEVTA</sequence>